<name>A0A2G4SVB0_RHIZD</name>
<organism evidence="1 2">
    <name type="scientific">Rhizopus microsporus ATCC 52813</name>
    <dbReference type="NCBI Taxonomy" id="1340429"/>
    <lineage>
        <taxon>Eukaryota</taxon>
        <taxon>Fungi</taxon>
        <taxon>Fungi incertae sedis</taxon>
        <taxon>Mucoromycota</taxon>
        <taxon>Mucoromycotina</taxon>
        <taxon>Mucoromycetes</taxon>
        <taxon>Mucorales</taxon>
        <taxon>Mucorineae</taxon>
        <taxon>Rhizopodaceae</taxon>
        <taxon>Rhizopus</taxon>
    </lineage>
</organism>
<dbReference type="AlphaFoldDB" id="A0A2G4SVB0"/>
<proteinExistence type="predicted"/>
<reference evidence="1 2" key="1">
    <citation type="journal article" date="2016" name="Proc. Natl. Acad. Sci. U.S.A.">
        <title>Lipid metabolic changes in an early divergent fungus govern the establishment of a mutualistic symbiosis with endobacteria.</title>
        <authorList>
            <person name="Lastovetsky O.A."/>
            <person name="Gaspar M.L."/>
            <person name="Mondo S.J."/>
            <person name="LaButti K.M."/>
            <person name="Sandor L."/>
            <person name="Grigoriev I.V."/>
            <person name="Henry S.A."/>
            <person name="Pawlowska T.E."/>
        </authorList>
    </citation>
    <scope>NUCLEOTIDE SEQUENCE [LARGE SCALE GENOMIC DNA]</scope>
    <source>
        <strain evidence="1 2">ATCC 52813</strain>
    </source>
</reference>
<sequence>MSTNILPDVYKKYKLPVVNEGSSHFFSMYNAEEWSFEKYYQETHPNVNKSKQFQTIVKDYCNDLNWVAQLEGIPDTIREYARALIKEKKPTKAEMMANLAMNGVKKRKISKQNVTINGGTNIVGYNVKIENKEDSSDKTKVSKRKYNYVQETEDMDEENEKNKDDIANQIKTIQKPSVWLDWLKFLSNNKIAFHPFSPEANNIIRSGKGISSKPYLDKDLYARHLENHNHALHTIPEIFFKFIDAVVSCDDLRQFKSKAREVTLYIVSLDEKEEEAKDLEFLEEILLAAFKMYSSHINKYKYEDGFNQLFVWPYVDIIAKSITTSDCKSDFESGQPHLQSMTQQLRANNLYIDEKNCYKSDGLIKLYGIKQIELLLLETSGHFGSTCSVKLNFDHHKGMFGLLAMLKSIADEFHFAAIEKFCKVKVFLLHAAGKQLHLWSVCFQQEGIFDLWREADMTIKPDYDEKDEFIPALVKFCWMTKHLLEESVESIIELRKDHKEKQAKYRYDTESPASLKDIVNPIILKLTKNGNSNDMHSLGPVYSPSHY</sequence>
<evidence type="ECO:0000313" key="2">
    <source>
        <dbReference type="Proteomes" id="UP000242254"/>
    </source>
</evidence>
<dbReference type="RefSeq" id="XP_023466407.1">
    <property type="nucleotide sequence ID" value="XM_023613108.1"/>
</dbReference>
<dbReference type="EMBL" id="KZ303849">
    <property type="protein sequence ID" value="PHZ12699.1"/>
    <property type="molecule type" value="Genomic_DNA"/>
</dbReference>
<dbReference type="Proteomes" id="UP000242254">
    <property type="component" value="Unassembled WGS sequence"/>
</dbReference>
<gene>
    <name evidence="1" type="ORF">RHIMIDRAFT_283076</name>
</gene>
<evidence type="ECO:0000313" key="1">
    <source>
        <dbReference type="EMBL" id="PHZ12699.1"/>
    </source>
</evidence>
<keyword evidence="2" id="KW-1185">Reference proteome</keyword>
<accession>A0A2G4SVB0</accession>
<dbReference type="GeneID" id="35444097"/>
<protein>
    <submittedName>
        <fullName evidence="1">Uncharacterized protein</fullName>
    </submittedName>
</protein>